<dbReference type="Pfam" id="PF00102">
    <property type="entry name" value="Y_phosphatase"/>
    <property type="match status" value="1"/>
</dbReference>
<dbReference type="InterPro" id="IPR050348">
    <property type="entry name" value="Protein-Tyr_Phosphatase"/>
</dbReference>
<dbReference type="EC" id="3.1.3.48" evidence="1"/>
<protein>
    <recommendedName>
        <fullName evidence="1">protein-tyrosine-phosphatase</fullName>
        <ecNumber evidence="1">3.1.3.48</ecNumber>
    </recommendedName>
</protein>
<dbReference type="InterPro" id="IPR000387">
    <property type="entry name" value="Tyr_Pase_dom"/>
</dbReference>
<dbReference type="InterPro" id="IPR003595">
    <property type="entry name" value="Tyr_Pase_cat"/>
</dbReference>
<dbReference type="PANTHER" id="PTHR19134:SF449">
    <property type="entry name" value="TYROSINE-PROTEIN PHOSPHATASE 1"/>
    <property type="match status" value="1"/>
</dbReference>
<dbReference type="SMART" id="SM00194">
    <property type="entry name" value="PTPc"/>
    <property type="match status" value="1"/>
</dbReference>
<dbReference type="EMBL" id="JAGKHQ010000015">
    <property type="protein sequence ID" value="KAG7495513.1"/>
    <property type="molecule type" value="Genomic_DNA"/>
</dbReference>
<dbReference type="AlphaFoldDB" id="A0AAV6QQZ5"/>
<dbReference type="FunFam" id="3.90.190.10:FF:000013">
    <property type="entry name" value="receptor-type tyrosine-protein phosphatase zeta isoform X1"/>
    <property type="match status" value="1"/>
</dbReference>
<evidence type="ECO:0000313" key="6">
    <source>
        <dbReference type="Proteomes" id="UP000693946"/>
    </source>
</evidence>
<evidence type="ECO:0000256" key="2">
    <source>
        <dbReference type="ARBA" id="ARBA00022912"/>
    </source>
</evidence>
<feature type="domain" description="Tyrosine specific protein phosphatases" evidence="4">
    <location>
        <begin position="166"/>
        <end position="240"/>
    </location>
</feature>
<dbReference type="PANTHER" id="PTHR19134">
    <property type="entry name" value="RECEPTOR-TYPE TYROSINE-PROTEIN PHOSPHATASE"/>
    <property type="match status" value="1"/>
</dbReference>
<dbReference type="PROSITE" id="PS50055">
    <property type="entry name" value="TYR_PHOSPHATASE_PTP"/>
    <property type="match status" value="1"/>
</dbReference>
<keyword evidence="6" id="KW-1185">Reference proteome</keyword>
<evidence type="ECO:0000256" key="1">
    <source>
        <dbReference type="ARBA" id="ARBA00013064"/>
    </source>
</evidence>
<sequence>MSRRGDSDEDSGGKKTVTYVFSSDFIHTCDTLSKVPNRASMVHSLIEAYGLLEHMSVVKPRVATIEEMARFHTDSYLEHLHKISEDGDNDDPQSAEDEFVYWPSREEAMNCIAFTVTLISKDRLCLSNEEQIIIHDFILEATQDDYVLEVRHFQCPKWPNPDAPLSSTFELIGVIKEEAMTRDGPTIVHDEYGAVSAGMFCALTTLSQQLENEGVVDIYQVAKMINLMRPGVFTDIEQYQYLYKAMLSLVSNRECGLSPMHMDTNGVMVTADESDPAESMESLV</sequence>
<keyword evidence="2" id="KW-0904">Protein phosphatase</keyword>
<feature type="domain" description="Tyrosine-protein phosphatase" evidence="3">
    <location>
        <begin position="1"/>
        <end position="249"/>
    </location>
</feature>
<evidence type="ECO:0000259" key="4">
    <source>
        <dbReference type="PROSITE" id="PS50056"/>
    </source>
</evidence>
<gene>
    <name evidence="5" type="ORF">JOB18_000720</name>
</gene>
<evidence type="ECO:0000313" key="5">
    <source>
        <dbReference type="EMBL" id="KAG7495513.1"/>
    </source>
</evidence>
<evidence type="ECO:0000259" key="3">
    <source>
        <dbReference type="PROSITE" id="PS50055"/>
    </source>
</evidence>
<dbReference type="Proteomes" id="UP000693946">
    <property type="component" value="Linkage Group LG3"/>
</dbReference>
<dbReference type="InterPro" id="IPR000242">
    <property type="entry name" value="PTP_cat"/>
</dbReference>
<reference evidence="5 6" key="1">
    <citation type="journal article" date="2021" name="Sci. Rep.">
        <title>Chromosome anchoring in Senegalese sole (Solea senegalensis) reveals sex-associated markers and genome rearrangements in flatfish.</title>
        <authorList>
            <person name="Guerrero-Cozar I."/>
            <person name="Gomez-Garrido J."/>
            <person name="Berbel C."/>
            <person name="Martinez-Blanch J.F."/>
            <person name="Alioto T."/>
            <person name="Claros M.G."/>
            <person name="Gagnaire P.A."/>
            <person name="Manchado M."/>
        </authorList>
    </citation>
    <scope>NUCLEOTIDE SEQUENCE [LARGE SCALE GENOMIC DNA]</scope>
    <source>
        <strain evidence="5">Sse05_10M</strain>
    </source>
</reference>
<dbReference type="GO" id="GO:0004725">
    <property type="term" value="F:protein tyrosine phosphatase activity"/>
    <property type="evidence" value="ECO:0007669"/>
    <property type="project" value="UniProtKB-EC"/>
</dbReference>
<keyword evidence="5" id="KW-0675">Receptor</keyword>
<keyword evidence="2" id="KW-0378">Hydrolase</keyword>
<proteinExistence type="predicted"/>
<organism evidence="5 6">
    <name type="scientific">Solea senegalensis</name>
    <name type="common">Senegalese sole</name>
    <dbReference type="NCBI Taxonomy" id="28829"/>
    <lineage>
        <taxon>Eukaryota</taxon>
        <taxon>Metazoa</taxon>
        <taxon>Chordata</taxon>
        <taxon>Craniata</taxon>
        <taxon>Vertebrata</taxon>
        <taxon>Euteleostomi</taxon>
        <taxon>Actinopterygii</taxon>
        <taxon>Neopterygii</taxon>
        <taxon>Teleostei</taxon>
        <taxon>Neoteleostei</taxon>
        <taxon>Acanthomorphata</taxon>
        <taxon>Carangaria</taxon>
        <taxon>Pleuronectiformes</taxon>
        <taxon>Pleuronectoidei</taxon>
        <taxon>Soleidae</taxon>
        <taxon>Solea</taxon>
    </lineage>
</organism>
<dbReference type="PROSITE" id="PS50056">
    <property type="entry name" value="TYR_PHOSPHATASE_2"/>
    <property type="match status" value="1"/>
</dbReference>
<dbReference type="SMART" id="SM00404">
    <property type="entry name" value="PTPc_motif"/>
    <property type="match status" value="1"/>
</dbReference>
<comment type="caution">
    <text evidence="5">The sequence shown here is derived from an EMBL/GenBank/DDBJ whole genome shotgun (WGS) entry which is preliminary data.</text>
</comment>
<name>A0AAV6QQZ5_SOLSE</name>
<accession>A0AAV6QQZ5</accession>